<organism evidence="2">
    <name type="scientific">Anopheles marajoara</name>
    <dbReference type="NCBI Taxonomy" id="58244"/>
    <lineage>
        <taxon>Eukaryota</taxon>
        <taxon>Metazoa</taxon>
        <taxon>Ecdysozoa</taxon>
        <taxon>Arthropoda</taxon>
        <taxon>Hexapoda</taxon>
        <taxon>Insecta</taxon>
        <taxon>Pterygota</taxon>
        <taxon>Neoptera</taxon>
        <taxon>Endopterygota</taxon>
        <taxon>Diptera</taxon>
        <taxon>Nematocera</taxon>
        <taxon>Culicoidea</taxon>
        <taxon>Culicidae</taxon>
        <taxon>Anophelinae</taxon>
        <taxon>Anopheles</taxon>
    </lineage>
</organism>
<feature type="signal peptide" evidence="1">
    <location>
        <begin position="1"/>
        <end position="23"/>
    </location>
</feature>
<keyword evidence="1" id="KW-0732">Signal</keyword>
<dbReference type="AlphaFoldDB" id="A0A2M4CCQ5"/>
<name>A0A2M4CCQ5_9DIPT</name>
<accession>A0A2M4CCQ5</accession>
<evidence type="ECO:0000313" key="2">
    <source>
        <dbReference type="EMBL" id="MBW63100.1"/>
    </source>
</evidence>
<sequence>MRSAAAAAWLLLWFLGFGRLVSSSFAPRPSIPRAGGILITRRLLFYYTAKNVIRQTGGGQRCCLLWPRGGRVKHA</sequence>
<feature type="chain" id="PRO_5014869661" evidence="1">
    <location>
        <begin position="24"/>
        <end position="75"/>
    </location>
</feature>
<reference evidence="2" key="1">
    <citation type="submission" date="2018-01" db="EMBL/GenBank/DDBJ databases">
        <title>An insight into the sialome of Amazonian anophelines.</title>
        <authorList>
            <person name="Ribeiro J.M."/>
            <person name="Scarpassa V."/>
            <person name="Calvo E."/>
        </authorList>
    </citation>
    <scope>NUCLEOTIDE SEQUENCE</scope>
    <source>
        <tissue evidence="2">Salivary glands</tissue>
    </source>
</reference>
<proteinExistence type="predicted"/>
<dbReference type="EMBL" id="GGFJ01013959">
    <property type="protein sequence ID" value="MBW63100.1"/>
    <property type="molecule type" value="Transcribed_RNA"/>
</dbReference>
<evidence type="ECO:0000256" key="1">
    <source>
        <dbReference type="SAM" id="SignalP"/>
    </source>
</evidence>
<protein>
    <submittedName>
        <fullName evidence="2">Putative secreted protein</fullName>
    </submittedName>
</protein>